<dbReference type="InParanoid" id="U5HDA5"/>
<reference evidence="4" key="1">
    <citation type="submission" date="2010-11" db="EMBL/GenBank/DDBJ databases">
        <title>The genome sequence of Microbotryum violaceum strain p1A1 Lamole.</title>
        <authorList>
            <person name="Cuomo C."/>
            <person name="Perlin M."/>
            <person name="Young S.K."/>
            <person name="Zeng Q."/>
            <person name="Gargeya S."/>
            <person name="Alvarado L."/>
            <person name="Berlin A."/>
            <person name="Chapman S.B."/>
            <person name="Chen Z."/>
            <person name="Freedman E."/>
            <person name="Gellesch M."/>
            <person name="Goldberg J."/>
            <person name="Griggs A."/>
            <person name="Gujja S."/>
            <person name="Heilman E."/>
            <person name="Heiman D."/>
            <person name="Howarth C."/>
            <person name="Mehta T."/>
            <person name="Neiman D."/>
            <person name="Pearson M."/>
            <person name="Roberts A."/>
            <person name="Saif S."/>
            <person name="Shea T."/>
            <person name="Shenoy N."/>
            <person name="Sisk P."/>
            <person name="Stolte C."/>
            <person name="Sykes S."/>
            <person name="White J."/>
            <person name="Yandava C."/>
            <person name="Haas B."/>
            <person name="Nusbaum C."/>
            <person name="Birren B."/>
        </authorList>
    </citation>
    <scope>NUCLEOTIDE SEQUENCE [LARGE SCALE GENOMIC DNA]</scope>
    <source>
        <strain evidence="4">p1A1 Lamole</strain>
    </source>
</reference>
<feature type="signal peptide" evidence="1">
    <location>
        <begin position="1"/>
        <end position="22"/>
    </location>
</feature>
<evidence type="ECO:0000313" key="3">
    <source>
        <dbReference type="EnsemblFungi" id="MVLG_05121T0"/>
    </source>
</evidence>
<evidence type="ECO:0000313" key="4">
    <source>
        <dbReference type="Proteomes" id="UP000017200"/>
    </source>
</evidence>
<accession>U5HDA5</accession>
<evidence type="ECO:0000256" key="1">
    <source>
        <dbReference type="SAM" id="SignalP"/>
    </source>
</evidence>
<reference evidence="3" key="4">
    <citation type="submission" date="2015-06" db="UniProtKB">
        <authorList>
            <consortium name="EnsemblFungi"/>
        </authorList>
    </citation>
    <scope>IDENTIFICATION</scope>
</reference>
<reference evidence="2 4" key="3">
    <citation type="journal article" date="2015" name="BMC Genomics">
        <title>Sex and parasites: genomic and transcriptomic analysis of Microbotryum lychnidis-dioicae, the biotrophic and plant-castrating anther smut fungus.</title>
        <authorList>
            <person name="Perlin M.H."/>
            <person name="Amselem J."/>
            <person name="Fontanillas E."/>
            <person name="Toh S.S."/>
            <person name="Chen Z."/>
            <person name="Goldberg J."/>
            <person name="Duplessis S."/>
            <person name="Henrissat B."/>
            <person name="Young S."/>
            <person name="Zeng Q."/>
            <person name="Aguileta G."/>
            <person name="Petit E."/>
            <person name="Badouin H."/>
            <person name="Andrews J."/>
            <person name="Razeeq D."/>
            <person name="Gabaldon T."/>
            <person name="Quesneville H."/>
            <person name="Giraud T."/>
            <person name="Hood M.E."/>
            <person name="Schultz D.J."/>
            <person name="Cuomo C.A."/>
        </authorList>
    </citation>
    <scope>NUCLEOTIDE SEQUENCE [LARGE SCALE GENOMIC DNA]</scope>
    <source>
        <strain evidence="4">p1A1 Lamole</strain>
        <strain evidence="2">P1A1 Lamole</strain>
    </source>
</reference>
<evidence type="ECO:0000313" key="2">
    <source>
        <dbReference type="EMBL" id="KDE04473.1"/>
    </source>
</evidence>
<feature type="chain" id="PRO_5009724572" evidence="1">
    <location>
        <begin position="23"/>
        <end position="181"/>
    </location>
</feature>
<dbReference type="EnsemblFungi" id="MVLG_05121T0">
    <property type="protein sequence ID" value="MVLG_05121T0"/>
    <property type="gene ID" value="MVLG_05121"/>
</dbReference>
<dbReference type="EMBL" id="GL541706">
    <property type="protein sequence ID" value="KDE04473.1"/>
    <property type="molecule type" value="Genomic_DNA"/>
</dbReference>
<reference evidence="2" key="2">
    <citation type="submission" date="2010-11" db="EMBL/GenBank/DDBJ databases">
        <authorList>
            <consortium name="The Broad Institute Genome Sequencing Platform"/>
            <person name="Earl A."/>
            <person name="Ward D."/>
            <person name="Feldgarden M."/>
            <person name="Gevers D."/>
            <person name="Butler R."/>
            <person name="Young S.K."/>
            <person name="Zeng Q."/>
            <person name="Gargeya S."/>
            <person name="Fitzgerald M."/>
            <person name="Haas B."/>
            <person name="Abouelleil A."/>
            <person name="Alvarado L."/>
            <person name="Arachchi H.M."/>
            <person name="Berlin A."/>
            <person name="Brown A."/>
            <person name="Chapman S.B."/>
            <person name="Chen Z."/>
            <person name="Dunbar C."/>
            <person name="Freedman E."/>
            <person name="Gearin G."/>
            <person name="Gellesch M."/>
            <person name="Goldberg J."/>
            <person name="Griggs A."/>
            <person name="Gujja S."/>
            <person name="Heilman E."/>
            <person name="Heiman D."/>
            <person name="Howarth C."/>
            <person name="Larson L."/>
            <person name="Lui A."/>
            <person name="MacDonald P.J.P."/>
            <person name="Mehta T."/>
            <person name="Montmayeur A."/>
            <person name="Murphy C."/>
            <person name="Neiman D."/>
            <person name="Pearson M."/>
            <person name="Priest M."/>
            <person name="Roberts A."/>
            <person name="Saif S."/>
            <person name="Shea T."/>
            <person name="Shenoy N."/>
            <person name="Sisk P."/>
            <person name="Stolte C."/>
            <person name="Sykes S."/>
            <person name="White J."/>
            <person name="Yandava C."/>
            <person name="Wortman J."/>
            <person name="Nusbaum C."/>
            <person name="Birren B."/>
        </authorList>
    </citation>
    <scope>NUCLEOTIDE SEQUENCE</scope>
    <source>
        <strain evidence="2">P1A1 Lamole</strain>
    </source>
</reference>
<gene>
    <name evidence="2" type="ORF">MVLG_05121</name>
</gene>
<dbReference type="EMBL" id="AEIJ01000508">
    <property type="status" value="NOT_ANNOTATED_CDS"/>
    <property type="molecule type" value="Genomic_DNA"/>
</dbReference>
<keyword evidence="4" id="KW-1185">Reference proteome</keyword>
<sequence>MHLFLLPLQALALGLLSTLVVATNVPLADDLAQVPKRYVCKNTGGLGILYAPNAANDRFEFQGKVHLKYADNTPHGPQGKPWSVSVDIDRTDLLKSRNIANYLTAATVSGTTNNYFRLNPSDLLTSEEIANSQKSIPQNVSLTLQIRKTPTMSQHQKPKLGLSIITASCTFVAHVPFGIVV</sequence>
<dbReference type="Proteomes" id="UP000017200">
    <property type="component" value="Unassembled WGS sequence"/>
</dbReference>
<dbReference type="HOGENOM" id="CLU_1490087_0_0_1"/>
<name>U5HDA5_USTV1</name>
<protein>
    <submittedName>
        <fullName evidence="2 3">Uncharacterized protein</fullName>
    </submittedName>
</protein>
<organism evidence="2">
    <name type="scientific">Microbotryum lychnidis-dioicae (strain p1A1 Lamole / MvSl-1064)</name>
    <name type="common">Anther smut fungus</name>
    <dbReference type="NCBI Taxonomy" id="683840"/>
    <lineage>
        <taxon>Eukaryota</taxon>
        <taxon>Fungi</taxon>
        <taxon>Dikarya</taxon>
        <taxon>Basidiomycota</taxon>
        <taxon>Pucciniomycotina</taxon>
        <taxon>Microbotryomycetes</taxon>
        <taxon>Microbotryales</taxon>
        <taxon>Microbotryaceae</taxon>
        <taxon>Microbotryum</taxon>
    </lineage>
</organism>
<proteinExistence type="predicted"/>
<dbReference type="AlphaFoldDB" id="U5HDA5"/>
<keyword evidence="1" id="KW-0732">Signal</keyword>